<dbReference type="OrthoDB" id="3676909at2"/>
<dbReference type="SUPFAM" id="SSF48576">
    <property type="entry name" value="Terpenoid synthases"/>
    <property type="match status" value="1"/>
</dbReference>
<evidence type="ECO:0000313" key="3">
    <source>
        <dbReference type="Proteomes" id="UP000325787"/>
    </source>
</evidence>
<sequence>MSLSSSRPAFHMPFTARTNPHLEGTREHVRHWAEQMGMFDEPYATTWPDQWSRRKFDEADFALWTAMTHPDAEPGELDLVTDWHVALWFVDDLFLPLFRQDNDRAAARAQVKRLLEFLPLDGLPRPHLVPGNPVERAFAHLWPRTAPPMTPAWRRRFVQDIDRFLHGVLWEIDHVDLGVSDPVEYVYARREFGGLPMTGTLMEHGLGEIPGNVHRMRPLQSALRAFADIISLHNDIVSYDREVAEGTIANNGVEVLRIALGCDLADASRLMNQLLTARVRTLDEVVGPDLERALRDDDVPEPVPTRLAGYLQALKDATAGSYAWHEATGRFGRRLSVPHGPTGLGTSAARLSLTL</sequence>
<dbReference type="EMBL" id="CP034550">
    <property type="protein sequence ID" value="QFZ20299.1"/>
    <property type="molecule type" value="Genomic_DNA"/>
</dbReference>
<evidence type="ECO:0000256" key="1">
    <source>
        <dbReference type="ARBA" id="ARBA00023239"/>
    </source>
</evidence>
<dbReference type="SFLD" id="SFLDG01020">
    <property type="entry name" value="Terpene_Cyclase_Like_2"/>
    <property type="match status" value="1"/>
</dbReference>
<dbReference type="Pfam" id="PF19086">
    <property type="entry name" value="Terpene_syn_C_2"/>
    <property type="match status" value="1"/>
</dbReference>
<gene>
    <name evidence="2" type="ORF">EKG83_25345</name>
</gene>
<proteinExistence type="predicted"/>
<dbReference type="SFLD" id="SFLDS00005">
    <property type="entry name" value="Isoprenoid_Synthase_Type_I"/>
    <property type="match status" value="1"/>
</dbReference>
<organism evidence="2 3">
    <name type="scientific">Saccharothrix syringae</name>
    <name type="common">Nocardiopsis syringae</name>
    <dbReference type="NCBI Taxonomy" id="103733"/>
    <lineage>
        <taxon>Bacteria</taxon>
        <taxon>Bacillati</taxon>
        <taxon>Actinomycetota</taxon>
        <taxon>Actinomycetes</taxon>
        <taxon>Pseudonocardiales</taxon>
        <taxon>Pseudonocardiaceae</taxon>
        <taxon>Saccharothrix</taxon>
    </lineage>
</organism>
<accession>A0A5Q0H2D8</accession>
<name>A0A5Q0H2D8_SACSY</name>
<keyword evidence="1" id="KW-0456">Lyase</keyword>
<dbReference type="KEGG" id="ssyi:EKG83_25345"/>
<dbReference type="InterPro" id="IPR008949">
    <property type="entry name" value="Isoprenoid_synthase_dom_sf"/>
</dbReference>
<dbReference type="Gene3D" id="1.10.600.10">
    <property type="entry name" value="Farnesyl Diphosphate Synthase"/>
    <property type="match status" value="1"/>
</dbReference>
<dbReference type="Proteomes" id="UP000325787">
    <property type="component" value="Chromosome"/>
</dbReference>
<keyword evidence="3" id="KW-1185">Reference proteome</keyword>
<dbReference type="AlphaFoldDB" id="A0A5Q0H2D8"/>
<reference evidence="3" key="1">
    <citation type="journal article" date="2021" name="Curr. Microbiol.">
        <title>Complete genome of nocamycin-producing strain Saccharothrix syringae NRRL B-16468 reveals the biosynthetic potential for secondary metabolites.</title>
        <authorList>
            <person name="Mo X."/>
            <person name="Yang S."/>
        </authorList>
    </citation>
    <scope>NUCLEOTIDE SEQUENCE [LARGE SCALE GENOMIC DNA]</scope>
    <source>
        <strain evidence="3">ATCC 51364 / DSM 43886 / JCM 6844 / KCTC 9398 / NBRC 14523 / NRRL B-16468 / INA 2240</strain>
    </source>
</reference>
<dbReference type="InterPro" id="IPR034686">
    <property type="entry name" value="Terpene_cyclase-like_2"/>
</dbReference>
<protein>
    <submittedName>
        <fullName evidence="2">Terpene synthase</fullName>
    </submittedName>
</protein>
<dbReference type="GO" id="GO:0010333">
    <property type="term" value="F:terpene synthase activity"/>
    <property type="evidence" value="ECO:0007669"/>
    <property type="project" value="InterPro"/>
</dbReference>
<evidence type="ECO:0000313" key="2">
    <source>
        <dbReference type="EMBL" id="QFZ20299.1"/>
    </source>
</evidence>